<keyword evidence="4 7" id="KW-0812">Transmembrane</keyword>
<evidence type="ECO:0000259" key="8">
    <source>
        <dbReference type="Pfam" id="PF06808"/>
    </source>
</evidence>
<dbReference type="RefSeq" id="WP_200128350.1">
    <property type="nucleotide sequence ID" value="NZ_CP054705.1"/>
</dbReference>
<comment type="subcellular location">
    <subcellularLocation>
        <location evidence="1">Cell inner membrane</location>
        <topology evidence="1">Multi-pass membrane protein</topology>
    </subcellularLocation>
</comment>
<sequence length="426" mass="44608">MMALVLVIGFLVLIMLGVPIAFSLGISSLFYLLVTDIPLTIIPQAMFSGMDSFVMLAIPAFILAGNLMNAGGITDRIITFAKACVGHIRGGLGMTNVASSLGFAGISGTALSDTASLGSVLIPSMKKEGYGGGFSAAVTSISSTVGPMLPPSLPMIIIGTLAGISIGDLFIAGAIPGLLLAAGFLIVTYAISVKRRYPKGDRQPLSVVGKSFLGAFWALLMVVIIMWGILGGYFTPTEAAVIAVVYAFIIGGLVYRELKPREIPTIIGNTLTLTLTASIILLVGLANLFGWILVYEDIPIMLADGILSITENSFLIVLLMLGLLLIIGMFIETIAALVILFPVLLPVAESIGMDPIHFGVVMVLTLMIGLSTPPVGVCLFVASGIAKVPIGKTVKELIPYFGVALLVLLLVSYIPSLSLFLPSLFD</sequence>
<evidence type="ECO:0000256" key="3">
    <source>
        <dbReference type="ARBA" id="ARBA00022519"/>
    </source>
</evidence>
<evidence type="ECO:0000256" key="2">
    <source>
        <dbReference type="ARBA" id="ARBA00022475"/>
    </source>
</evidence>
<keyword evidence="10" id="KW-1185">Reference proteome</keyword>
<feature type="transmembrane region" description="Helical" evidence="7">
    <location>
        <begin position="212"/>
        <end position="234"/>
    </location>
</feature>
<keyword evidence="2" id="KW-1003">Cell membrane</keyword>
<feature type="domain" description="TRAP C4-dicarboxylate transport system permease DctM subunit" evidence="8">
    <location>
        <begin position="7"/>
        <end position="416"/>
    </location>
</feature>
<dbReference type="PANTHER" id="PTHR33362:SF3">
    <property type="entry name" value="SIALIC ACID TRAP TRANSPORTER PERMEASE PROTEIN SIAT"/>
    <property type="match status" value="1"/>
</dbReference>
<evidence type="ECO:0000256" key="7">
    <source>
        <dbReference type="SAM" id="Phobius"/>
    </source>
</evidence>
<dbReference type="KEGG" id="scia:HUG15_09155"/>
<reference evidence="9 10" key="1">
    <citation type="submission" date="2020-06" db="EMBL/GenBank/DDBJ databases">
        <title>Genomic analysis of Salicibibacter sp. NKC5-3.</title>
        <authorList>
            <person name="Oh Y.J."/>
        </authorList>
    </citation>
    <scope>NUCLEOTIDE SEQUENCE [LARGE SCALE GENOMIC DNA]</scope>
    <source>
        <strain evidence="9 10">NKC5-3</strain>
    </source>
</reference>
<keyword evidence="3" id="KW-0997">Cell inner membrane</keyword>
<evidence type="ECO:0000256" key="4">
    <source>
        <dbReference type="ARBA" id="ARBA00022692"/>
    </source>
</evidence>
<dbReference type="InterPro" id="IPR010656">
    <property type="entry name" value="DctM"/>
</dbReference>
<protein>
    <submittedName>
        <fullName evidence="9">TRAP transporter large permease</fullName>
    </submittedName>
</protein>
<evidence type="ECO:0000256" key="6">
    <source>
        <dbReference type="ARBA" id="ARBA00023136"/>
    </source>
</evidence>
<keyword evidence="5 7" id="KW-1133">Transmembrane helix</keyword>
<dbReference type="Proteomes" id="UP000595823">
    <property type="component" value="Chromosome"/>
</dbReference>
<proteinExistence type="predicted"/>
<evidence type="ECO:0000256" key="1">
    <source>
        <dbReference type="ARBA" id="ARBA00004429"/>
    </source>
</evidence>
<dbReference type="AlphaFoldDB" id="A0A7T6Z3G5"/>
<accession>A0A7T6Z3G5</accession>
<feature type="transmembrane region" description="Helical" evidence="7">
    <location>
        <begin position="397"/>
        <end position="421"/>
    </location>
</feature>
<feature type="transmembrane region" description="Helical" evidence="7">
    <location>
        <begin position="47"/>
        <end position="68"/>
    </location>
</feature>
<evidence type="ECO:0000313" key="10">
    <source>
        <dbReference type="Proteomes" id="UP000595823"/>
    </source>
</evidence>
<dbReference type="Pfam" id="PF06808">
    <property type="entry name" value="DctM"/>
    <property type="match status" value="1"/>
</dbReference>
<dbReference type="GO" id="GO:0005886">
    <property type="term" value="C:plasma membrane"/>
    <property type="evidence" value="ECO:0007669"/>
    <property type="project" value="UniProtKB-SubCell"/>
</dbReference>
<name>A0A7T6Z3G5_9BACI</name>
<dbReference type="GO" id="GO:0022857">
    <property type="term" value="F:transmembrane transporter activity"/>
    <property type="evidence" value="ECO:0007669"/>
    <property type="project" value="TreeGrafter"/>
</dbReference>
<organism evidence="9 10">
    <name type="scientific">Salicibibacter cibarius</name>
    <dbReference type="NCBI Taxonomy" id="2743000"/>
    <lineage>
        <taxon>Bacteria</taxon>
        <taxon>Bacillati</taxon>
        <taxon>Bacillota</taxon>
        <taxon>Bacilli</taxon>
        <taxon>Bacillales</taxon>
        <taxon>Bacillaceae</taxon>
        <taxon>Salicibibacter</taxon>
    </lineage>
</organism>
<dbReference type="EMBL" id="CP054705">
    <property type="protein sequence ID" value="QQK75716.1"/>
    <property type="molecule type" value="Genomic_DNA"/>
</dbReference>
<dbReference type="PIRSF" id="PIRSF006066">
    <property type="entry name" value="HI0050"/>
    <property type="match status" value="1"/>
</dbReference>
<dbReference type="NCBIfam" id="TIGR00786">
    <property type="entry name" value="dctM"/>
    <property type="match status" value="1"/>
</dbReference>
<evidence type="ECO:0000313" key="9">
    <source>
        <dbReference type="EMBL" id="QQK75716.1"/>
    </source>
</evidence>
<dbReference type="InterPro" id="IPR004681">
    <property type="entry name" value="TRAP_DctM"/>
</dbReference>
<feature type="transmembrane region" description="Helical" evidence="7">
    <location>
        <begin position="356"/>
        <end position="385"/>
    </location>
</feature>
<feature type="transmembrane region" description="Helical" evidence="7">
    <location>
        <begin position="270"/>
        <end position="294"/>
    </location>
</feature>
<gene>
    <name evidence="9" type="ORF">HUG15_09155</name>
</gene>
<dbReference type="PANTHER" id="PTHR33362">
    <property type="entry name" value="SIALIC ACID TRAP TRANSPORTER PERMEASE PROTEIN SIAT-RELATED"/>
    <property type="match status" value="1"/>
</dbReference>
<evidence type="ECO:0000256" key="5">
    <source>
        <dbReference type="ARBA" id="ARBA00022989"/>
    </source>
</evidence>
<feature type="transmembrane region" description="Helical" evidence="7">
    <location>
        <begin position="314"/>
        <end position="344"/>
    </location>
</feature>
<feature type="transmembrane region" description="Helical" evidence="7">
    <location>
        <begin position="240"/>
        <end position="258"/>
    </location>
</feature>
<feature type="transmembrane region" description="Helical" evidence="7">
    <location>
        <begin position="169"/>
        <end position="191"/>
    </location>
</feature>
<keyword evidence="6 7" id="KW-0472">Membrane</keyword>